<dbReference type="PANTHER" id="PTHR35788:SF1">
    <property type="entry name" value="EXPORTED PROTEIN"/>
    <property type="match status" value="1"/>
</dbReference>
<gene>
    <name evidence="1" type="ORF">P4H66_10690</name>
</gene>
<dbReference type="RefSeq" id="WP_326087942.1">
    <property type="nucleotide sequence ID" value="NZ_JARLKZ010000006.1"/>
</dbReference>
<name>A0ABU6GKP8_9BACL</name>
<dbReference type="PANTHER" id="PTHR35788">
    <property type="entry name" value="EXPORTED PROTEIN-RELATED"/>
    <property type="match status" value="1"/>
</dbReference>
<sequence>MDSFKRILVKLPYAYAMRIHQLRLTRSLQNKFKSFAVDRSNVPLPFIMKRHQSLLRRKLGSSDPRLQENKIINLGIAISRMNGVLLRPGEIFSYWKLVGKPSKRKGYIEGLQLSRGEVRTGVGGGLCQLANLVYWLALHSPLEVAERHHHSFDPFPDDHRVLPFGSGASVFYNYVDLRFHNTTSVSFQFSIWLTEEHLKGTLHCGQEWPYANHIEERNHQFHARDGKNFRENEIWRRVVDKKTGLTVVEELLVHNFSEVKYEIPAVSVKVPPPQDPLTM</sequence>
<organism evidence="1 2">
    <name type="scientific">Paenibacillus dokdonensis</name>
    <dbReference type="NCBI Taxonomy" id="2567944"/>
    <lineage>
        <taxon>Bacteria</taxon>
        <taxon>Bacillati</taxon>
        <taxon>Bacillota</taxon>
        <taxon>Bacilli</taxon>
        <taxon>Bacillales</taxon>
        <taxon>Paenibacillaceae</taxon>
        <taxon>Paenibacillus</taxon>
    </lineage>
</organism>
<keyword evidence="2" id="KW-1185">Reference proteome</keyword>
<evidence type="ECO:0000313" key="2">
    <source>
        <dbReference type="Proteomes" id="UP001344632"/>
    </source>
</evidence>
<dbReference type="InterPro" id="IPR007391">
    <property type="entry name" value="Vancomycin_resist_VanW"/>
</dbReference>
<proteinExistence type="predicted"/>
<comment type="caution">
    <text evidence="1">The sequence shown here is derived from an EMBL/GenBank/DDBJ whole genome shotgun (WGS) entry which is preliminary data.</text>
</comment>
<reference evidence="1 2" key="1">
    <citation type="submission" date="2023-03" db="EMBL/GenBank/DDBJ databases">
        <title>Bacillus Genome Sequencing.</title>
        <authorList>
            <person name="Dunlap C."/>
        </authorList>
    </citation>
    <scope>NUCLEOTIDE SEQUENCE [LARGE SCALE GENOMIC DNA]</scope>
    <source>
        <strain evidence="1 2">BD-525</strain>
    </source>
</reference>
<protein>
    <submittedName>
        <fullName evidence="1">VanW family protein</fullName>
    </submittedName>
</protein>
<evidence type="ECO:0000313" key="1">
    <source>
        <dbReference type="EMBL" id="MEC0240316.1"/>
    </source>
</evidence>
<dbReference type="Proteomes" id="UP001344632">
    <property type="component" value="Unassembled WGS sequence"/>
</dbReference>
<dbReference type="InterPro" id="IPR052913">
    <property type="entry name" value="Glycopeptide_resist_protein"/>
</dbReference>
<accession>A0ABU6GKP8</accession>
<dbReference type="Pfam" id="PF04294">
    <property type="entry name" value="VanW"/>
    <property type="match status" value="1"/>
</dbReference>
<dbReference type="EMBL" id="JARLKZ010000006">
    <property type="protein sequence ID" value="MEC0240316.1"/>
    <property type="molecule type" value="Genomic_DNA"/>
</dbReference>